<dbReference type="Proteomes" id="UP001498398">
    <property type="component" value="Unassembled WGS sequence"/>
</dbReference>
<evidence type="ECO:0000313" key="1">
    <source>
        <dbReference type="EMBL" id="KAK7434945.1"/>
    </source>
</evidence>
<accession>A0ABR1IK54</accession>
<name>A0ABR1IK54_9AGAR</name>
<sequence length="196" mass="20964">MAQRSPGVSLRSSAYSNALAATISSLCHETFSSRAFHYGAHEVPPMPEGTAERASMFVGGFVSPSLGRLHVTTSSITVNTTGHASPWPSFSIWLTLMGAGVGVGFGPIRNVVHRHLSLLFSCPWYPSGSGSGGRLVIASAGVAEYVTFPLKGERDRDAVRRESVQIVARKVCVCVWMARLGMVLLRTNWVGNRSSG</sequence>
<reference evidence="1 2" key="1">
    <citation type="submission" date="2024-01" db="EMBL/GenBank/DDBJ databases">
        <title>A draft genome for the cacao thread blight pathogen Marasmiellus scandens.</title>
        <authorList>
            <person name="Baruah I.K."/>
            <person name="Leung J."/>
            <person name="Bukari Y."/>
            <person name="Amoako-Attah I."/>
            <person name="Meinhardt L.W."/>
            <person name="Bailey B.A."/>
            <person name="Cohen S.P."/>
        </authorList>
    </citation>
    <scope>NUCLEOTIDE SEQUENCE [LARGE SCALE GENOMIC DNA]</scope>
    <source>
        <strain evidence="1 2">GH-19</strain>
    </source>
</reference>
<keyword evidence="2" id="KW-1185">Reference proteome</keyword>
<comment type="caution">
    <text evidence="1">The sequence shown here is derived from an EMBL/GenBank/DDBJ whole genome shotgun (WGS) entry which is preliminary data.</text>
</comment>
<dbReference type="EMBL" id="JBANRG010000114">
    <property type="protein sequence ID" value="KAK7434945.1"/>
    <property type="molecule type" value="Genomic_DNA"/>
</dbReference>
<proteinExistence type="predicted"/>
<gene>
    <name evidence="1" type="ORF">VKT23_019948</name>
</gene>
<protein>
    <submittedName>
        <fullName evidence="1">Uncharacterized protein</fullName>
    </submittedName>
</protein>
<organism evidence="1 2">
    <name type="scientific">Marasmiellus scandens</name>
    <dbReference type="NCBI Taxonomy" id="2682957"/>
    <lineage>
        <taxon>Eukaryota</taxon>
        <taxon>Fungi</taxon>
        <taxon>Dikarya</taxon>
        <taxon>Basidiomycota</taxon>
        <taxon>Agaricomycotina</taxon>
        <taxon>Agaricomycetes</taxon>
        <taxon>Agaricomycetidae</taxon>
        <taxon>Agaricales</taxon>
        <taxon>Marasmiineae</taxon>
        <taxon>Omphalotaceae</taxon>
        <taxon>Marasmiellus</taxon>
    </lineage>
</organism>
<evidence type="ECO:0000313" key="2">
    <source>
        <dbReference type="Proteomes" id="UP001498398"/>
    </source>
</evidence>